<feature type="binding site" evidence="7">
    <location>
        <position position="228"/>
    </location>
    <ligand>
        <name>Cu cation</name>
        <dbReference type="ChEBI" id="CHEBI:23378"/>
    </ligand>
</feature>
<dbReference type="SUPFAM" id="SSF49503">
    <property type="entry name" value="Cupredoxins"/>
    <property type="match status" value="1"/>
</dbReference>
<name>A0A7C1FI57_9CHLR</name>
<proteinExistence type="predicted"/>
<dbReference type="EMBL" id="DSMG01000130">
    <property type="protein sequence ID" value="HDX32396.1"/>
    <property type="molecule type" value="Genomic_DNA"/>
</dbReference>
<reference evidence="10" key="1">
    <citation type="journal article" date="2020" name="mSystems">
        <title>Genome- and Community-Level Interaction Insights into Carbon Utilization and Element Cycling Functions of Hydrothermarchaeota in Hydrothermal Sediment.</title>
        <authorList>
            <person name="Zhou Z."/>
            <person name="Liu Y."/>
            <person name="Xu W."/>
            <person name="Pan J."/>
            <person name="Luo Z.H."/>
            <person name="Li M."/>
        </authorList>
    </citation>
    <scope>NUCLEOTIDE SEQUENCE [LARGE SCALE GENOMIC DNA]</scope>
    <source>
        <strain evidence="10">SpSt-289</strain>
    </source>
</reference>
<evidence type="ECO:0000256" key="2">
    <source>
        <dbReference type="ARBA" id="ARBA00022448"/>
    </source>
</evidence>
<keyword evidence="3 7" id="KW-0479">Metal-binding</keyword>
<evidence type="ECO:0000256" key="6">
    <source>
        <dbReference type="ARBA" id="ARBA00023008"/>
    </source>
</evidence>
<dbReference type="GO" id="GO:0009055">
    <property type="term" value="F:electron transfer activity"/>
    <property type="evidence" value="ECO:0007669"/>
    <property type="project" value="InterPro"/>
</dbReference>
<evidence type="ECO:0000313" key="10">
    <source>
        <dbReference type="EMBL" id="HDX32396.1"/>
    </source>
</evidence>
<feature type="binding site" evidence="7">
    <location>
        <position position="231"/>
    </location>
    <ligand>
        <name>Cu cation</name>
        <dbReference type="ChEBI" id="CHEBI:23378"/>
    </ligand>
</feature>
<dbReference type="Gene3D" id="2.60.40.420">
    <property type="entry name" value="Cupredoxins - blue copper proteins"/>
    <property type="match status" value="1"/>
</dbReference>
<dbReference type="InterPro" id="IPR000923">
    <property type="entry name" value="BlueCu_1"/>
</dbReference>
<comment type="caution">
    <text evidence="10">The sequence shown here is derived from an EMBL/GenBank/DDBJ whole genome shotgun (WGS) entry which is preliminary data.</text>
</comment>
<accession>A0A7C1FI57</accession>
<dbReference type="PRINTS" id="PR00155">
    <property type="entry name" value="AMICYANIN"/>
</dbReference>
<evidence type="ECO:0000256" key="8">
    <source>
        <dbReference type="SAM" id="MobiDB-lite"/>
    </source>
</evidence>
<keyword evidence="4" id="KW-0574">Periplasm</keyword>
<evidence type="ECO:0000256" key="5">
    <source>
        <dbReference type="ARBA" id="ARBA00022982"/>
    </source>
</evidence>
<dbReference type="AlphaFoldDB" id="A0A7C1FI57"/>
<organism evidence="10">
    <name type="scientific">Caldilinea aerophila</name>
    <dbReference type="NCBI Taxonomy" id="133453"/>
    <lineage>
        <taxon>Bacteria</taxon>
        <taxon>Bacillati</taxon>
        <taxon>Chloroflexota</taxon>
        <taxon>Caldilineae</taxon>
        <taxon>Caldilineales</taxon>
        <taxon>Caldilineaceae</taxon>
        <taxon>Caldilinea</taxon>
    </lineage>
</organism>
<keyword evidence="2" id="KW-0813">Transport</keyword>
<evidence type="ECO:0000256" key="4">
    <source>
        <dbReference type="ARBA" id="ARBA00022764"/>
    </source>
</evidence>
<sequence>MSRSQFGSKFFPLWIGVTLLLLATLGGCRGISPAGLPSMEMTPENTMETLEEIEQPSAMETPSMHEEGGHEAVSMSAMETVTSTEMMATEMMATEMMTPTMPSSMLTDGHHSHGAGTSTEMIKGATPTPESSSMPTSMSTPPATGSMAQPASEETIFVVEIKLFAFQMPELRIPAGATVVWRNLDDIEHTVTSGVPGAPDGRFDSGNFGLNQEFRFTFSEPGEYLYFCNRHSHMTGKVIVTSP</sequence>
<dbReference type="PROSITE" id="PS51257">
    <property type="entry name" value="PROKAR_LIPOPROTEIN"/>
    <property type="match status" value="1"/>
</dbReference>
<feature type="binding site" evidence="7">
    <location>
        <position position="189"/>
    </location>
    <ligand>
        <name>Cu cation</name>
        <dbReference type="ChEBI" id="CHEBI:23378"/>
    </ligand>
</feature>
<dbReference type="InterPro" id="IPR008972">
    <property type="entry name" value="Cupredoxin"/>
</dbReference>
<evidence type="ECO:0000259" key="9">
    <source>
        <dbReference type="Pfam" id="PF00127"/>
    </source>
</evidence>
<dbReference type="InterPro" id="IPR002386">
    <property type="entry name" value="Amicyanin/Pseudoazurin"/>
</dbReference>
<comment type="subcellular location">
    <subcellularLocation>
        <location evidence="1">Periplasm</location>
    </subcellularLocation>
</comment>
<dbReference type="GO" id="GO:0005507">
    <property type="term" value="F:copper ion binding"/>
    <property type="evidence" value="ECO:0007669"/>
    <property type="project" value="InterPro"/>
</dbReference>
<dbReference type="PANTHER" id="PTHR36507">
    <property type="entry name" value="BLL1555 PROTEIN"/>
    <property type="match status" value="1"/>
</dbReference>
<gene>
    <name evidence="10" type="ORF">ENQ20_13055</name>
</gene>
<dbReference type="GO" id="GO:0042597">
    <property type="term" value="C:periplasmic space"/>
    <property type="evidence" value="ECO:0007669"/>
    <property type="project" value="UniProtKB-SubCell"/>
</dbReference>
<dbReference type="Pfam" id="PF00127">
    <property type="entry name" value="Copper-bind"/>
    <property type="match status" value="1"/>
</dbReference>
<feature type="compositionally biased region" description="Low complexity" evidence="8">
    <location>
        <begin position="125"/>
        <end position="144"/>
    </location>
</feature>
<protein>
    <recommendedName>
        <fullName evidence="9">Blue (type 1) copper domain-containing protein</fullName>
    </recommendedName>
</protein>
<feature type="region of interest" description="Disordered" evidence="8">
    <location>
        <begin position="105"/>
        <end position="148"/>
    </location>
</feature>
<comment type="cofactor">
    <cofactor evidence="7">
        <name>Cu cation</name>
        <dbReference type="ChEBI" id="CHEBI:23378"/>
    </cofactor>
    <text evidence="7">Binds 1 copper ion per subunit.</text>
</comment>
<feature type="domain" description="Blue (type 1) copper" evidence="9">
    <location>
        <begin position="159"/>
        <end position="240"/>
    </location>
</feature>
<evidence type="ECO:0000256" key="3">
    <source>
        <dbReference type="ARBA" id="ARBA00022723"/>
    </source>
</evidence>
<keyword evidence="6 7" id="KW-0186">Copper</keyword>
<evidence type="ECO:0000256" key="7">
    <source>
        <dbReference type="PIRSR" id="PIRSR602386-1"/>
    </source>
</evidence>
<evidence type="ECO:0000256" key="1">
    <source>
        <dbReference type="ARBA" id="ARBA00004418"/>
    </source>
</evidence>
<keyword evidence="5" id="KW-0249">Electron transport</keyword>
<dbReference type="PANTHER" id="PTHR36507:SF1">
    <property type="entry name" value="BLL1555 PROTEIN"/>
    <property type="match status" value="1"/>
</dbReference>
<dbReference type="InterPro" id="IPR052721">
    <property type="entry name" value="ET_Amicyanin"/>
</dbReference>